<accession>A0A930YFB6</accession>
<evidence type="ECO:0000259" key="1">
    <source>
        <dbReference type="Pfam" id="PF00156"/>
    </source>
</evidence>
<comment type="caution">
    <text evidence="2">The sequence shown here is derived from an EMBL/GenBank/DDBJ whole genome shotgun (WGS) entry which is preliminary data.</text>
</comment>
<dbReference type="EMBL" id="JADKPN010000010">
    <property type="protein sequence ID" value="MBF4764638.1"/>
    <property type="molecule type" value="Genomic_DNA"/>
</dbReference>
<feature type="domain" description="Phosphoribosyltransferase" evidence="1">
    <location>
        <begin position="10"/>
        <end position="169"/>
    </location>
</feature>
<organism evidence="2 3">
    <name type="scientific">Nocardioides islandensis</name>
    <dbReference type="NCBI Taxonomy" id="433663"/>
    <lineage>
        <taxon>Bacteria</taxon>
        <taxon>Bacillati</taxon>
        <taxon>Actinomycetota</taxon>
        <taxon>Actinomycetes</taxon>
        <taxon>Propionibacteriales</taxon>
        <taxon>Nocardioidaceae</taxon>
        <taxon>Nocardioides</taxon>
    </lineage>
</organism>
<dbReference type="InterPro" id="IPR029057">
    <property type="entry name" value="PRTase-like"/>
</dbReference>
<evidence type="ECO:0000313" key="2">
    <source>
        <dbReference type="EMBL" id="MBF4764638.1"/>
    </source>
</evidence>
<name>A0A930YFB6_9ACTN</name>
<dbReference type="Pfam" id="PF00156">
    <property type="entry name" value="Pribosyltran"/>
    <property type="match status" value="1"/>
</dbReference>
<keyword evidence="2" id="KW-0328">Glycosyltransferase</keyword>
<keyword evidence="3" id="KW-1185">Reference proteome</keyword>
<keyword evidence="2" id="KW-0808">Transferase</keyword>
<dbReference type="AlphaFoldDB" id="A0A930YFB6"/>
<dbReference type="GO" id="GO:0016757">
    <property type="term" value="F:glycosyltransferase activity"/>
    <property type="evidence" value="ECO:0007669"/>
    <property type="project" value="UniProtKB-KW"/>
</dbReference>
<dbReference type="InterPro" id="IPR000836">
    <property type="entry name" value="PRTase_dom"/>
</dbReference>
<dbReference type="CDD" id="cd06223">
    <property type="entry name" value="PRTases_typeI"/>
    <property type="match status" value="1"/>
</dbReference>
<protein>
    <submittedName>
        <fullName evidence="2">Phosphoribosyltransferase</fullName>
    </submittedName>
</protein>
<dbReference type="SUPFAM" id="SSF53271">
    <property type="entry name" value="PRTase-like"/>
    <property type="match status" value="1"/>
</dbReference>
<dbReference type="Gene3D" id="3.30.1310.20">
    <property type="entry name" value="PRTase-like"/>
    <property type="match status" value="1"/>
</dbReference>
<dbReference type="RefSeq" id="WP_194707823.1">
    <property type="nucleotide sequence ID" value="NZ_JADKPN010000010.1"/>
</dbReference>
<evidence type="ECO:0000313" key="3">
    <source>
        <dbReference type="Proteomes" id="UP000640489"/>
    </source>
</evidence>
<dbReference type="Proteomes" id="UP000640489">
    <property type="component" value="Unassembled WGS sequence"/>
</dbReference>
<proteinExistence type="predicted"/>
<dbReference type="Gene3D" id="3.40.50.2020">
    <property type="match status" value="1"/>
</dbReference>
<gene>
    <name evidence="2" type="ORF">ISU07_16020</name>
</gene>
<reference evidence="2" key="1">
    <citation type="submission" date="2020-11" db="EMBL/GenBank/DDBJ databases">
        <title>Nocardioides sp. nov., isolated from Soil of Cynanchum wilfordii Hemsley rhizosphere.</title>
        <authorList>
            <person name="Lee J.-S."/>
            <person name="Suh M.K."/>
            <person name="Kim J.-S."/>
        </authorList>
    </citation>
    <scope>NUCLEOTIDE SEQUENCE</scope>
    <source>
        <strain evidence="2">KCTC 19275</strain>
    </source>
</reference>
<sequence>MSMFLDRHHAGRCLADRLAHLRGSEVVVLGLPRGGVPVAYQVARSLDAPLDVVVVRKLGVPRHPEYAMGAIGEGGIRVLDPDVVARAGLSEAQVREVERRERVVLEARVVSLRSGRARVPLDGRVAVVVDDGIATGSTARAACEVARRLGATRIVVASPVAPAGTTAAELAADELVCCAAPVGFRAVGDYYRDFSPTTDEEVRALLDELDDDAHVAPRRRSLVLEDRANGPSRSVAGVVE</sequence>